<sequence length="99" mass="11298">MKNKPNLKQLLEKLNRSLDFAPELLLGRMKIELICGHQATVEGVKSILDYDDTMIHLTDGKNLLCIMGQKLCMLYMTEHNIIIQGMVERVEYVNGGVKH</sequence>
<dbReference type="InterPro" id="IPR038705">
    <property type="entry name" value="YabP_sf"/>
</dbReference>
<name>A0ABR7IQ53_9CLOT</name>
<dbReference type="RefSeq" id="WP_159427372.1">
    <property type="nucleotide sequence ID" value="NZ_JACOQK010000001.1"/>
</dbReference>
<evidence type="ECO:0000313" key="1">
    <source>
        <dbReference type="EMBL" id="MBC5787184.1"/>
    </source>
</evidence>
<dbReference type="EMBL" id="JACOQK010000001">
    <property type="protein sequence ID" value="MBC5787184.1"/>
    <property type="molecule type" value="Genomic_DNA"/>
</dbReference>
<dbReference type="Proteomes" id="UP000649151">
    <property type="component" value="Unassembled WGS sequence"/>
</dbReference>
<dbReference type="Pfam" id="PF07873">
    <property type="entry name" value="YabP"/>
    <property type="match status" value="1"/>
</dbReference>
<evidence type="ECO:0000313" key="2">
    <source>
        <dbReference type="Proteomes" id="UP000649151"/>
    </source>
</evidence>
<dbReference type="InterPro" id="IPR022476">
    <property type="entry name" value="Spore_YabP/YqfC"/>
</dbReference>
<protein>
    <submittedName>
        <fullName evidence="1">YabP/YqfC family sporulation protein</fullName>
    </submittedName>
</protein>
<proteinExistence type="predicted"/>
<gene>
    <name evidence="1" type="ORF">H8Z77_03980</name>
</gene>
<comment type="caution">
    <text evidence="1">The sequence shown here is derived from an EMBL/GenBank/DDBJ whole genome shotgun (WGS) entry which is preliminary data.</text>
</comment>
<keyword evidence="2" id="KW-1185">Reference proteome</keyword>
<reference evidence="1 2" key="1">
    <citation type="submission" date="2020-08" db="EMBL/GenBank/DDBJ databases">
        <title>Genome public.</title>
        <authorList>
            <person name="Liu C."/>
            <person name="Sun Q."/>
        </authorList>
    </citation>
    <scope>NUCLEOTIDE SEQUENCE [LARGE SCALE GENOMIC DNA]</scope>
    <source>
        <strain evidence="1 2">NSJ-27</strain>
    </source>
</reference>
<dbReference type="Gene3D" id="2.60.40.2000">
    <property type="match status" value="1"/>
</dbReference>
<organism evidence="1 2">
    <name type="scientific">Clostridium facile</name>
    <dbReference type="NCBI Taxonomy" id="2763035"/>
    <lineage>
        <taxon>Bacteria</taxon>
        <taxon>Bacillati</taxon>
        <taxon>Bacillota</taxon>
        <taxon>Clostridia</taxon>
        <taxon>Eubacteriales</taxon>
        <taxon>Clostridiaceae</taxon>
        <taxon>Clostridium</taxon>
    </lineage>
</organism>
<accession>A0ABR7IQ53</accession>